<dbReference type="EMBL" id="JARJLG010000001">
    <property type="protein sequence ID" value="KAJ7785148.1"/>
    <property type="molecule type" value="Genomic_DNA"/>
</dbReference>
<dbReference type="AlphaFoldDB" id="A0AAD7P2L0"/>
<organism evidence="1 2">
    <name type="scientific">Mycena maculata</name>
    <dbReference type="NCBI Taxonomy" id="230809"/>
    <lineage>
        <taxon>Eukaryota</taxon>
        <taxon>Fungi</taxon>
        <taxon>Dikarya</taxon>
        <taxon>Basidiomycota</taxon>
        <taxon>Agaricomycotina</taxon>
        <taxon>Agaricomycetes</taxon>
        <taxon>Agaricomycetidae</taxon>
        <taxon>Agaricales</taxon>
        <taxon>Marasmiineae</taxon>
        <taxon>Mycenaceae</taxon>
        <taxon>Mycena</taxon>
    </lineage>
</organism>
<sequence length="114" mass="13058">MTLSAALTSPLNKIADLDDENWGKWNKLFMMFFRGCSATWITAATATSKVPDDKKELDSELVWAIYSHVSETYQPLIEDATSGLEAWRTLKTRFEKSTMSRRIKALISRETKYT</sequence>
<evidence type="ECO:0000313" key="2">
    <source>
        <dbReference type="Proteomes" id="UP001215280"/>
    </source>
</evidence>
<evidence type="ECO:0000313" key="1">
    <source>
        <dbReference type="EMBL" id="KAJ7785148.1"/>
    </source>
</evidence>
<accession>A0AAD7P2L0</accession>
<gene>
    <name evidence="1" type="ORF">DFH07DRAFT_948228</name>
</gene>
<protein>
    <submittedName>
        <fullName evidence="1">Uncharacterized protein</fullName>
    </submittedName>
</protein>
<dbReference type="Proteomes" id="UP001215280">
    <property type="component" value="Unassembled WGS sequence"/>
</dbReference>
<reference evidence="1" key="1">
    <citation type="submission" date="2023-03" db="EMBL/GenBank/DDBJ databases">
        <title>Massive genome expansion in bonnet fungi (Mycena s.s.) driven by repeated elements and novel gene families across ecological guilds.</title>
        <authorList>
            <consortium name="Lawrence Berkeley National Laboratory"/>
            <person name="Harder C.B."/>
            <person name="Miyauchi S."/>
            <person name="Viragh M."/>
            <person name="Kuo A."/>
            <person name="Thoen E."/>
            <person name="Andreopoulos B."/>
            <person name="Lu D."/>
            <person name="Skrede I."/>
            <person name="Drula E."/>
            <person name="Henrissat B."/>
            <person name="Morin E."/>
            <person name="Kohler A."/>
            <person name="Barry K."/>
            <person name="LaButti K."/>
            <person name="Morin E."/>
            <person name="Salamov A."/>
            <person name="Lipzen A."/>
            <person name="Mereny Z."/>
            <person name="Hegedus B."/>
            <person name="Baldrian P."/>
            <person name="Stursova M."/>
            <person name="Weitz H."/>
            <person name="Taylor A."/>
            <person name="Grigoriev I.V."/>
            <person name="Nagy L.G."/>
            <person name="Martin F."/>
            <person name="Kauserud H."/>
        </authorList>
    </citation>
    <scope>NUCLEOTIDE SEQUENCE</scope>
    <source>
        <strain evidence="1">CBHHK188m</strain>
    </source>
</reference>
<keyword evidence="2" id="KW-1185">Reference proteome</keyword>
<proteinExistence type="predicted"/>
<comment type="caution">
    <text evidence="1">The sequence shown here is derived from an EMBL/GenBank/DDBJ whole genome shotgun (WGS) entry which is preliminary data.</text>
</comment>
<name>A0AAD7P2L0_9AGAR</name>